<feature type="signal peptide" evidence="1">
    <location>
        <begin position="1"/>
        <end position="16"/>
    </location>
</feature>
<feature type="chain" id="PRO_5002064789" evidence="1">
    <location>
        <begin position="17"/>
        <end position="43"/>
    </location>
</feature>
<sequence length="43" mass="5219">MILHLFFCASILFAEGLQQKATIHHRGQWRRFRRNYSLLVMDN</sequence>
<reference evidence="2" key="1">
    <citation type="submission" date="2014-09" db="EMBL/GenBank/DDBJ databases">
        <authorList>
            <person name="Magalhaes I.L.F."/>
            <person name="Oliveira U."/>
            <person name="Santos F.R."/>
            <person name="Vidigal T.H.D.A."/>
            <person name="Brescovit A.D."/>
            <person name="Santos A.J."/>
        </authorList>
    </citation>
    <scope>NUCLEOTIDE SEQUENCE</scope>
    <source>
        <tissue evidence="2">Shoot tissue taken approximately 20 cm above the soil surface</tissue>
    </source>
</reference>
<accession>A0A0A9FSN7</accession>
<organism evidence="2">
    <name type="scientific">Arundo donax</name>
    <name type="common">Giant reed</name>
    <name type="synonym">Donax arundinaceus</name>
    <dbReference type="NCBI Taxonomy" id="35708"/>
    <lineage>
        <taxon>Eukaryota</taxon>
        <taxon>Viridiplantae</taxon>
        <taxon>Streptophyta</taxon>
        <taxon>Embryophyta</taxon>
        <taxon>Tracheophyta</taxon>
        <taxon>Spermatophyta</taxon>
        <taxon>Magnoliopsida</taxon>
        <taxon>Liliopsida</taxon>
        <taxon>Poales</taxon>
        <taxon>Poaceae</taxon>
        <taxon>PACMAD clade</taxon>
        <taxon>Arundinoideae</taxon>
        <taxon>Arundineae</taxon>
        <taxon>Arundo</taxon>
    </lineage>
</organism>
<proteinExistence type="predicted"/>
<dbReference type="AlphaFoldDB" id="A0A0A9FSN7"/>
<keyword evidence="1" id="KW-0732">Signal</keyword>
<name>A0A0A9FSN7_ARUDO</name>
<dbReference type="EMBL" id="GBRH01186568">
    <property type="protein sequence ID" value="JAE11328.1"/>
    <property type="molecule type" value="Transcribed_RNA"/>
</dbReference>
<evidence type="ECO:0000256" key="1">
    <source>
        <dbReference type="SAM" id="SignalP"/>
    </source>
</evidence>
<protein>
    <submittedName>
        <fullName evidence="2">Uncharacterized protein</fullName>
    </submittedName>
</protein>
<evidence type="ECO:0000313" key="2">
    <source>
        <dbReference type="EMBL" id="JAE11328.1"/>
    </source>
</evidence>
<reference evidence="2" key="2">
    <citation type="journal article" date="2015" name="Data Brief">
        <title>Shoot transcriptome of the giant reed, Arundo donax.</title>
        <authorList>
            <person name="Barrero R.A."/>
            <person name="Guerrero F.D."/>
            <person name="Moolhuijzen P."/>
            <person name="Goolsby J.A."/>
            <person name="Tidwell J."/>
            <person name="Bellgard S.E."/>
            <person name="Bellgard M.I."/>
        </authorList>
    </citation>
    <scope>NUCLEOTIDE SEQUENCE</scope>
    <source>
        <tissue evidence="2">Shoot tissue taken approximately 20 cm above the soil surface</tissue>
    </source>
</reference>